<protein>
    <submittedName>
        <fullName evidence="2">Excisionase/Xis, DNA-binding protein</fullName>
    </submittedName>
</protein>
<sequence>MTFPPQKCSLLIRLPWNNKEHFEHHWPNMLHTIEESAARLRLHPKTVLRFIREGKLPATRVGRAYRILDADLAAFAQTKPAAPMPRAVRVTSIVDIPDASQSLHQYLSRSLHAMASGRTSYVDPVRIDVTFDPAGSLVKIIVAATPADTAALMSSVEALLQQSGT</sequence>
<keyword evidence="3" id="KW-1185">Reference proteome</keyword>
<dbReference type="InterPro" id="IPR009061">
    <property type="entry name" value="DNA-bd_dom_put_sf"/>
</dbReference>
<gene>
    <name evidence="2" type="ordered locus">Bcep18194_A5748</name>
</gene>
<dbReference type="PATRIC" id="fig|482957.22.peg.2727"/>
<evidence type="ECO:0000313" key="2">
    <source>
        <dbReference type="EMBL" id="ABB09342.1"/>
    </source>
</evidence>
<dbReference type="EMBL" id="CP000151">
    <property type="protein sequence ID" value="ABB09342.1"/>
    <property type="molecule type" value="Genomic_DNA"/>
</dbReference>
<dbReference type="GO" id="GO:0003677">
    <property type="term" value="F:DNA binding"/>
    <property type="evidence" value="ECO:0007669"/>
    <property type="project" value="UniProtKB-KW"/>
</dbReference>
<name>Q39DX4_BURL3</name>
<dbReference type="AlphaFoldDB" id="Q39DX4"/>
<keyword evidence="2" id="KW-0238">DNA-binding</keyword>
<dbReference type="InterPro" id="IPR010093">
    <property type="entry name" value="SinI_DNA-bd"/>
</dbReference>
<feature type="domain" description="Helix-turn-helix" evidence="1">
    <location>
        <begin position="32"/>
        <end position="78"/>
    </location>
</feature>
<proteinExistence type="predicted"/>
<accession>Q39DX4</accession>
<organism evidence="2 3">
    <name type="scientific">Burkholderia lata (strain ATCC 17760 / DSM 23089 / LMG 22485 / NCIMB 9086 / R18194 / 383)</name>
    <dbReference type="NCBI Taxonomy" id="482957"/>
    <lineage>
        <taxon>Bacteria</taxon>
        <taxon>Pseudomonadati</taxon>
        <taxon>Pseudomonadota</taxon>
        <taxon>Betaproteobacteria</taxon>
        <taxon>Burkholderiales</taxon>
        <taxon>Burkholderiaceae</taxon>
        <taxon>Burkholderia</taxon>
        <taxon>Burkholderia cepacia complex</taxon>
    </lineage>
</organism>
<dbReference type="Pfam" id="PF12728">
    <property type="entry name" value="HTH_17"/>
    <property type="match status" value="1"/>
</dbReference>
<dbReference type="Proteomes" id="UP000002705">
    <property type="component" value="Chromosome 1"/>
</dbReference>
<dbReference type="HOGENOM" id="CLU_136649_0_0_4"/>
<evidence type="ECO:0000259" key="1">
    <source>
        <dbReference type="Pfam" id="PF12728"/>
    </source>
</evidence>
<reference evidence="2" key="1">
    <citation type="submission" date="2009-01" db="EMBL/GenBank/DDBJ databases">
        <title>Complete sequence of chromosome 1 of Burkholderia sp. 383.</title>
        <authorList>
            <consortium name="US DOE Joint Genome Institute"/>
            <person name="Copeland A."/>
            <person name="Lucas S."/>
            <person name="Lapidus A."/>
            <person name="Barry K."/>
            <person name="Detter J.C."/>
            <person name="Glavina T."/>
            <person name="Hammon N."/>
            <person name="Israni S."/>
            <person name="Pitluck S."/>
            <person name="Chain P."/>
            <person name="Malfatti S."/>
            <person name="Shin M."/>
            <person name="Vergez L."/>
            <person name="Schmutz J."/>
            <person name="Larimer F."/>
            <person name="Land M."/>
            <person name="Kyrpides N."/>
            <person name="Lykidis A."/>
            <person name="Richardson P."/>
        </authorList>
    </citation>
    <scope>NUCLEOTIDE SEQUENCE</scope>
    <source>
        <strain evidence="2">383</strain>
    </source>
</reference>
<dbReference type="SUPFAM" id="SSF46955">
    <property type="entry name" value="Putative DNA-binding domain"/>
    <property type="match status" value="1"/>
</dbReference>
<dbReference type="InterPro" id="IPR041657">
    <property type="entry name" value="HTH_17"/>
</dbReference>
<dbReference type="NCBIfam" id="TIGR01764">
    <property type="entry name" value="excise"/>
    <property type="match status" value="1"/>
</dbReference>
<evidence type="ECO:0000313" key="3">
    <source>
        <dbReference type="Proteomes" id="UP000002705"/>
    </source>
</evidence>
<dbReference type="KEGG" id="bur:Bcep18194_A5748"/>